<feature type="transmembrane region" description="Helical" evidence="1">
    <location>
        <begin position="487"/>
        <end position="513"/>
    </location>
</feature>
<dbReference type="Proteomes" id="UP000267464">
    <property type="component" value="Unassembled WGS sequence"/>
</dbReference>
<dbReference type="InterPro" id="IPR000883">
    <property type="entry name" value="Cyt_C_Oxase_1"/>
</dbReference>
<feature type="transmembrane region" description="Helical" evidence="1">
    <location>
        <begin position="419"/>
        <end position="439"/>
    </location>
</feature>
<feature type="transmembrane region" description="Helical" evidence="1">
    <location>
        <begin position="292"/>
        <end position="313"/>
    </location>
</feature>
<dbReference type="AlphaFoldDB" id="A0A3N7HUL5"/>
<reference evidence="3 4" key="1">
    <citation type="submission" date="2018-08" db="EMBL/GenBank/DDBJ databases">
        <authorList>
            <person name="Khan S.A."/>
            <person name="Jeon C.O."/>
            <person name="Chun B.H."/>
            <person name="Jeong S.E."/>
        </authorList>
    </citation>
    <scope>NUCLEOTIDE SEQUENCE [LARGE SCALE GENOMIC DNA]</scope>
    <source>
        <strain evidence="3 4">S-16</strain>
    </source>
</reference>
<dbReference type="GO" id="GO:0020037">
    <property type="term" value="F:heme binding"/>
    <property type="evidence" value="ECO:0007669"/>
    <property type="project" value="InterPro"/>
</dbReference>
<feature type="transmembrane region" description="Helical" evidence="1">
    <location>
        <begin position="682"/>
        <end position="705"/>
    </location>
</feature>
<protein>
    <submittedName>
        <fullName evidence="3">Nitric-oxide reductase large subunit</fullName>
    </submittedName>
</protein>
<feature type="transmembrane region" description="Helical" evidence="1">
    <location>
        <begin position="642"/>
        <end position="661"/>
    </location>
</feature>
<evidence type="ECO:0000256" key="1">
    <source>
        <dbReference type="SAM" id="Phobius"/>
    </source>
</evidence>
<evidence type="ECO:0000259" key="2">
    <source>
        <dbReference type="Pfam" id="PF22085"/>
    </source>
</evidence>
<feature type="transmembrane region" description="Helical" evidence="1">
    <location>
        <begin position="337"/>
        <end position="357"/>
    </location>
</feature>
<feature type="domain" description="Nitric oxide reductase subunit B cytochrome c-like" evidence="2">
    <location>
        <begin position="50"/>
        <end position="224"/>
    </location>
</feature>
<dbReference type="InterPro" id="IPR036927">
    <property type="entry name" value="Cyt_c_oxase-like_su1_sf"/>
</dbReference>
<evidence type="ECO:0000313" key="3">
    <source>
        <dbReference type="EMBL" id="RQP26017.1"/>
    </source>
</evidence>
<evidence type="ECO:0000313" key="4">
    <source>
        <dbReference type="Proteomes" id="UP000267464"/>
    </source>
</evidence>
<dbReference type="PANTHER" id="PTHR10422">
    <property type="entry name" value="CYTOCHROME C OXIDASE SUBUNIT 1"/>
    <property type="match status" value="1"/>
</dbReference>
<dbReference type="PANTHER" id="PTHR10422:SF38">
    <property type="entry name" value="CYTOCHROME B SUBUNIT OF NITRIC OXIDE REDUCTASE"/>
    <property type="match status" value="1"/>
</dbReference>
<dbReference type="Pfam" id="PF00115">
    <property type="entry name" value="COX1"/>
    <property type="match status" value="1"/>
</dbReference>
<feature type="transmembrane region" description="Helical" evidence="1">
    <location>
        <begin position="369"/>
        <end position="399"/>
    </location>
</feature>
<keyword evidence="1" id="KW-1133">Transmembrane helix</keyword>
<comment type="caution">
    <text evidence="3">The sequence shown here is derived from an EMBL/GenBank/DDBJ whole genome shotgun (WGS) entry which is preliminary data.</text>
</comment>
<name>A0A3N7HUL5_9BURK</name>
<feature type="transmembrane region" description="Helical" evidence="1">
    <location>
        <begin position="599"/>
        <end position="622"/>
    </location>
</feature>
<reference evidence="3 4" key="2">
    <citation type="submission" date="2018-12" db="EMBL/GenBank/DDBJ databases">
        <title>Rhizobacter gummiphilus sp. nov., a rubber-degrading bacterium isolated from the soil of a botanical garden in Japan.</title>
        <authorList>
            <person name="Shunsuke S.S."/>
        </authorList>
    </citation>
    <scope>NUCLEOTIDE SEQUENCE [LARGE SCALE GENOMIC DNA]</scope>
    <source>
        <strain evidence="3 4">S-16</strain>
    </source>
</reference>
<feature type="transmembrane region" description="Helical" evidence="1">
    <location>
        <begin position="451"/>
        <end position="475"/>
    </location>
</feature>
<dbReference type="OrthoDB" id="9767153at2"/>
<feature type="transmembrane region" description="Helical" evidence="1">
    <location>
        <begin position="738"/>
        <end position="757"/>
    </location>
</feature>
<proteinExistence type="predicted"/>
<organism evidence="3 4">
    <name type="scientific">Piscinibacter terrae</name>
    <dbReference type="NCBI Taxonomy" id="2496871"/>
    <lineage>
        <taxon>Bacteria</taxon>
        <taxon>Pseudomonadati</taxon>
        <taxon>Pseudomonadota</taxon>
        <taxon>Betaproteobacteria</taxon>
        <taxon>Burkholderiales</taxon>
        <taxon>Sphaerotilaceae</taxon>
        <taxon>Piscinibacter</taxon>
    </lineage>
</organism>
<feature type="transmembrane region" description="Helical" evidence="1">
    <location>
        <begin position="20"/>
        <end position="43"/>
    </location>
</feature>
<gene>
    <name evidence="3" type="ORF">DZC73_02900</name>
</gene>
<accession>A0A3N7HUL5</accession>
<feature type="transmembrane region" description="Helical" evidence="1">
    <location>
        <begin position="558"/>
        <end position="579"/>
    </location>
</feature>
<dbReference type="EMBL" id="QUSW01000001">
    <property type="protein sequence ID" value="RQP26017.1"/>
    <property type="molecule type" value="Genomic_DNA"/>
</dbReference>
<dbReference type="GO" id="GO:0004129">
    <property type="term" value="F:cytochrome-c oxidase activity"/>
    <property type="evidence" value="ECO:0007669"/>
    <property type="project" value="InterPro"/>
</dbReference>
<feature type="transmembrane region" description="Helical" evidence="1">
    <location>
        <begin position="525"/>
        <end position="546"/>
    </location>
</feature>
<sequence>MSEAALPLTDEDDGSLSPWWVRAVLIVMALGFSGLIAVTLLAYRNAPPIPMQATDPAGSLQFSGEDVAEGQAVFLKYGLMANGSIWGHGAYLGPDYSAEALHRMGEATAQSIAQARHQLPLSALTPSQQAAVRAEAAVELKTNRYEPATGVLRLTASQATAHRELIEHWTRYFHDPALNGGLQADLITDRMELRQFTAFVSWAAWASVATRPGEDYSYTNNFPYDPDVGNRPIAGALFWSALSLAVLLAGIAVVLLAFGKFDYLGWVIRDHKVRPQLVPGPASAGQKALVKFFVVVSVLLLGQALVGGGVAHYRADPGGFYGFDLERIFPSNLLRTWHLQLAIFWIATAYVAAALFLGRSLRKDEPRWLTAVTHGLFAAFAVVIGGSLIGEWLGITQVLGDWWFWLGNQGWEYLELGRVWQYLLVAGLFVWFALLWSLVRPHALASPRAQPIVRMFLVAAIAIPLFYIPALFIGAKANYTVVDTWRFWIVHLWVEGFFEFFATTVVALTFFQIGLAGRNVALRVIYLDAILYFLGGLMGTGHHWYFTGQSNFNMALSALFSALEVVPLTLLTLDAWDFVRTTRGERDATGTAMKIPHKWAFYFLMAVGFWNFVGAGMLGFLINLPIVSYYEVGTLLTPAHGHSAMMGVFGMLGIALMVFVLRQTSDDTRWPAVERYVRVAFWGTNLGLVLMVVLSLFPAGLLQLWDVLHNGYWHARSLDYIGSERSHLLEWMRMPGDVVFIVFGALPLVIASVKAYLGVRAGAKVHRTLLDSTKLPAQFLK</sequence>
<feature type="transmembrane region" description="Helical" evidence="1">
    <location>
        <begin position="233"/>
        <end position="259"/>
    </location>
</feature>
<dbReference type="GO" id="GO:0016020">
    <property type="term" value="C:membrane"/>
    <property type="evidence" value="ECO:0007669"/>
    <property type="project" value="InterPro"/>
</dbReference>
<dbReference type="SUPFAM" id="SSF81442">
    <property type="entry name" value="Cytochrome c oxidase subunit I-like"/>
    <property type="match status" value="1"/>
</dbReference>
<keyword evidence="4" id="KW-1185">Reference proteome</keyword>
<feature type="transmembrane region" description="Helical" evidence="1">
    <location>
        <begin position="196"/>
        <end position="213"/>
    </location>
</feature>
<dbReference type="RefSeq" id="WP_124538686.1">
    <property type="nucleotide sequence ID" value="NZ_QUSW01000001.1"/>
</dbReference>
<keyword evidence="1" id="KW-0472">Membrane</keyword>
<dbReference type="GO" id="GO:0009060">
    <property type="term" value="P:aerobic respiration"/>
    <property type="evidence" value="ECO:0007669"/>
    <property type="project" value="InterPro"/>
</dbReference>
<dbReference type="InterPro" id="IPR054309">
    <property type="entry name" value="NorB_cytochrome_c-like"/>
</dbReference>
<dbReference type="Pfam" id="PF22085">
    <property type="entry name" value="NorB_cytochrome_c-like"/>
    <property type="match status" value="1"/>
</dbReference>
<dbReference type="Gene3D" id="1.20.210.10">
    <property type="entry name" value="Cytochrome c oxidase-like, subunit I domain"/>
    <property type="match status" value="1"/>
</dbReference>
<keyword evidence="1" id="KW-0812">Transmembrane</keyword>